<dbReference type="RefSeq" id="WP_013118489.1">
    <property type="nucleotide sequence ID" value="NC_014151.1"/>
</dbReference>
<dbReference type="HOGENOM" id="CLU_096418_1_0_11"/>
<dbReference type="eggNOG" id="ENOG5032SD5">
    <property type="taxonomic scope" value="Bacteria"/>
</dbReference>
<reference evidence="1 2" key="1">
    <citation type="journal article" date="2010" name="Stand. Genomic Sci.">
        <title>Complete genome sequence of Cellulomonas flavigena type strain (134).</title>
        <authorList>
            <person name="Abt B."/>
            <person name="Foster B."/>
            <person name="Lapidus A."/>
            <person name="Clum A."/>
            <person name="Sun H."/>
            <person name="Pukall R."/>
            <person name="Lucas S."/>
            <person name="Glavina Del Rio T."/>
            <person name="Nolan M."/>
            <person name="Tice H."/>
            <person name="Cheng J.F."/>
            <person name="Pitluck S."/>
            <person name="Liolios K."/>
            <person name="Ivanova N."/>
            <person name="Mavromatis K."/>
            <person name="Ovchinnikova G."/>
            <person name="Pati A."/>
            <person name="Goodwin L."/>
            <person name="Chen A."/>
            <person name="Palaniappan K."/>
            <person name="Land M."/>
            <person name="Hauser L."/>
            <person name="Chang Y.J."/>
            <person name="Jeffries C.D."/>
            <person name="Rohde M."/>
            <person name="Goker M."/>
            <person name="Woyke T."/>
            <person name="Bristow J."/>
            <person name="Eisen J.A."/>
            <person name="Markowitz V."/>
            <person name="Hugenholtz P."/>
            <person name="Kyrpides N.C."/>
            <person name="Klenk H.P."/>
        </authorList>
    </citation>
    <scope>NUCLEOTIDE SEQUENCE [LARGE SCALE GENOMIC DNA]</scope>
    <source>
        <strain evidence="2">ATCC 482 / DSM 20109 / BCRC 11376 / JCM 18109 / NBRC 3775 / NCIMB 8073 / NRS 134</strain>
    </source>
</reference>
<keyword evidence="2" id="KW-1185">Reference proteome</keyword>
<protein>
    <recommendedName>
        <fullName evidence="3">PIN domain-containing protein</fullName>
    </recommendedName>
</protein>
<organism evidence="1 2">
    <name type="scientific">Cellulomonas flavigena (strain ATCC 482 / DSM 20109 / BCRC 11376 / JCM 18109 / NBRC 3775 / NCIMB 8073 / NRS 134)</name>
    <dbReference type="NCBI Taxonomy" id="446466"/>
    <lineage>
        <taxon>Bacteria</taxon>
        <taxon>Bacillati</taxon>
        <taxon>Actinomycetota</taxon>
        <taxon>Actinomycetes</taxon>
        <taxon>Micrococcales</taxon>
        <taxon>Cellulomonadaceae</taxon>
        <taxon>Cellulomonas</taxon>
    </lineage>
</organism>
<dbReference type="KEGG" id="cfl:Cfla_3277"/>
<dbReference type="OrthoDB" id="211933at2"/>
<dbReference type="Proteomes" id="UP000000849">
    <property type="component" value="Chromosome"/>
</dbReference>
<name>D5UBZ9_CELFN</name>
<dbReference type="EMBL" id="CP001964">
    <property type="protein sequence ID" value="ADG76158.1"/>
    <property type="molecule type" value="Genomic_DNA"/>
</dbReference>
<dbReference type="InterPro" id="IPR029060">
    <property type="entry name" value="PIN-like_dom_sf"/>
</dbReference>
<evidence type="ECO:0000313" key="1">
    <source>
        <dbReference type="EMBL" id="ADG76158.1"/>
    </source>
</evidence>
<dbReference type="STRING" id="446466.Cfla_3277"/>
<dbReference type="SUPFAM" id="SSF88723">
    <property type="entry name" value="PIN domain-like"/>
    <property type="match status" value="1"/>
</dbReference>
<dbReference type="AlphaFoldDB" id="D5UBZ9"/>
<evidence type="ECO:0008006" key="3">
    <source>
        <dbReference type="Google" id="ProtNLM"/>
    </source>
</evidence>
<gene>
    <name evidence="1" type="ordered locus">Cfla_3277</name>
</gene>
<accession>D5UBZ9</accession>
<sequence length="193" mass="21779">MRQIGPVSVFVDANVWFSRTLRDWLGLLYVLPDDPPFVVHWSEDVFAEVLYHLRKTHPTWPGHRISGIRDRLAGTFEAGRVDTYEIDSTYGGRELDDAHVHAAAVACGADVLLTFDVDDFDWDTNTSPYEVMHPDDFLVLLDDFCPELVKAAVDEMVGYWIARGLDADMPGRLRKSGCPQFADRAASHSRLRG</sequence>
<evidence type="ECO:0000313" key="2">
    <source>
        <dbReference type="Proteomes" id="UP000000849"/>
    </source>
</evidence>
<proteinExistence type="predicted"/>